<dbReference type="Pfam" id="PF00931">
    <property type="entry name" value="NB-ARC"/>
    <property type="match status" value="1"/>
</dbReference>
<dbReference type="EMBL" id="BHVO01000009">
    <property type="protein sequence ID" value="GCA69438.1"/>
    <property type="molecule type" value="Genomic_DNA"/>
</dbReference>
<organism evidence="2 3">
    <name type="scientific">Microcystis aeruginosa NIES-2519</name>
    <dbReference type="NCBI Taxonomy" id="2303981"/>
    <lineage>
        <taxon>Bacteria</taxon>
        <taxon>Bacillati</taxon>
        <taxon>Cyanobacteriota</taxon>
        <taxon>Cyanophyceae</taxon>
        <taxon>Oscillatoriophycideae</taxon>
        <taxon>Chroococcales</taxon>
        <taxon>Microcystaceae</taxon>
        <taxon>Microcystis</taxon>
    </lineage>
</organism>
<dbReference type="Proteomes" id="UP000323569">
    <property type="component" value="Unassembled WGS sequence"/>
</dbReference>
<dbReference type="SUPFAM" id="SSF52540">
    <property type="entry name" value="P-loop containing nucleoside triphosphate hydrolases"/>
    <property type="match status" value="1"/>
</dbReference>
<comment type="caution">
    <text evidence="2">The sequence shown here is derived from an EMBL/GenBank/DDBJ whole genome shotgun (WGS) entry which is preliminary data.</text>
</comment>
<evidence type="ECO:0000313" key="3">
    <source>
        <dbReference type="Proteomes" id="UP000323569"/>
    </source>
</evidence>
<feature type="domain" description="NB-ARC" evidence="1">
    <location>
        <begin position="1"/>
        <end position="152"/>
    </location>
</feature>
<dbReference type="GO" id="GO:0043531">
    <property type="term" value="F:ADP binding"/>
    <property type="evidence" value="ECO:0007669"/>
    <property type="project" value="InterPro"/>
</dbReference>
<reference evidence="2 3" key="1">
    <citation type="submission" date="2018-09" db="EMBL/GenBank/DDBJ databases">
        <title>Evolutionary history of phycoerythrin pigmentation in the water bloom-forming cyanobacterium Microcystis aeruginosa.</title>
        <authorList>
            <person name="Tanabe Y."/>
            <person name="Tanabe Y."/>
            <person name="Yamaguchi H."/>
        </authorList>
    </citation>
    <scope>NUCLEOTIDE SEQUENCE [LARGE SCALE GENOMIC DNA]</scope>
    <source>
        <strain evidence="2 3">NIES-2519</strain>
    </source>
</reference>
<dbReference type="Gene3D" id="3.40.50.300">
    <property type="entry name" value="P-loop containing nucleotide triphosphate hydrolases"/>
    <property type="match status" value="1"/>
</dbReference>
<dbReference type="InterPro" id="IPR002182">
    <property type="entry name" value="NB-ARC"/>
</dbReference>
<gene>
    <name evidence="2" type="ORF">MiYa_00964</name>
</gene>
<proteinExistence type="predicted"/>
<evidence type="ECO:0000259" key="1">
    <source>
        <dbReference type="Pfam" id="PF00931"/>
    </source>
</evidence>
<dbReference type="AlphaFoldDB" id="A0A5A5R3N6"/>
<protein>
    <recommendedName>
        <fullName evidence="1">NB-ARC domain-containing protein</fullName>
    </recommendedName>
</protein>
<dbReference type="InterPro" id="IPR027417">
    <property type="entry name" value="P-loop_NTPase"/>
</dbReference>
<name>A0A5A5R3N6_MICAE</name>
<accession>A0A5A5R3N6</accession>
<dbReference type="PANTHER" id="PTHR36766:SF30">
    <property type="entry name" value="TIR-NBS TYPE DISEASE RESISTANCE PROTEIN-RELATED"/>
    <property type="match status" value="1"/>
</dbReference>
<dbReference type="PANTHER" id="PTHR36766">
    <property type="entry name" value="PLANT BROAD-SPECTRUM MILDEW RESISTANCE PROTEIN RPW8"/>
    <property type="match status" value="1"/>
</dbReference>
<sequence>MGITGLGGNGKTSVAIEVARAFREMGFRYVVWQTASTKFNSTRMTFDTIIDEIAKQLAFPELLATQGGALERKTRELLSSKRVLLVLDNMETSESQNEIAARLSSVLGNSKVLFTSRNRFDTLEVDVWDFYLQGLQKEASIKLMEQVAQERKITCFDPDASIELLKFTGNNKTGYLPLALKLVTGQLKNKTTAEIEQSLFNVRLTEDDVQEDDMNVFKRFWWRIFFQALRMLSDSDLKLMSLLAGLQEQEGTTYSLIRDINNKKIKLTEPQLEQAIMNTWCSCLLEKEEYDKKRYYLHILTTKFFKTILAIGGGQIND</sequence>
<evidence type="ECO:0000313" key="2">
    <source>
        <dbReference type="EMBL" id="GCA69438.1"/>
    </source>
</evidence>